<evidence type="ECO:0008006" key="3">
    <source>
        <dbReference type="Google" id="ProtNLM"/>
    </source>
</evidence>
<dbReference type="Pfam" id="PF11236">
    <property type="entry name" value="DUF3037"/>
    <property type="match status" value="1"/>
</dbReference>
<dbReference type="RefSeq" id="WP_090837549.1">
    <property type="nucleotide sequence ID" value="NZ_CANKYB010000004.1"/>
</dbReference>
<organism evidence="1 2">
    <name type="scientific">Olleya namhaensis</name>
    <dbReference type="NCBI Taxonomy" id="1144750"/>
    <lineage>
        <taxon>Bacteria</taxon>
        <taxon>Pseudomonadati</taxon>
        <taxon>Bacteroidota</taxon>
        <taxon>Flavobacteriia</taxon>
        <taxon>Flavobacteriales</taxon>
        <taxon>Flavobacteriaceae</taxon>
    </lineage>
</organism>
<dbReference type="Proteomes" id="UP000199559">
    <property type="component" value="Unassembled WGS sequence"/>
</dbReference>
<dbReference type="InterPro" id="IPR021398">
    <property type="entry name" value="DUF3037"/>
</dbReference>
<accession>A0A1I3KRX5</accession>
<reference evidence="2" key="1">
    <citation type="submission" date="2016-10" db="EMBL/GenBank/DDBJ databases">
        <authorList>
            <person name="Varghese N."/>
            <person name="Submissions S."/>
        </authorList>
    </citation>
    <scope>NUCLEOTIDE SEQUENCE [LARGE SCALE GENOMIC DNA]</scope>
    <source>
        <strain evidence="2">DSM 28881</strain>
    </source>
</reference>
<sequence length="135" mass="15419">MQDKVTFEYAIIRLVPKVEREEFFNIGVILYSKRRKFVGVKYKISDAKLKAFACNLDLEALNSYLKSWELICKGDPSAGVIGQFEVSDRFRWLAAARSTIIQSSKTHAGLTEDPEKELESIFKSYVLCEETDALI</sequence>
<keyword evidence="2" id="KW-1185">Reference proteome</keyword>
<evidence type="ECO:0000313" key="2">
    <source>
        <dbReference type="Proteomes" id="UP000199559"/>
    </source>
</evidence>
<evidence type="ECO:0000313" key="1">
    <source>
        <dbReference type="EMBL" id="SFI75281.1"/>
    </source>
</evidence>
<gene>
    <name evidence="1" type="ORF">SAMN05443431_10296</name>
</gene>
<name>A0A1I3KRX5_9FLAO</name>
<dbReference type="EMBL" id="FORM01000002">
    <property type="protein sequence ID" value="SFI75281.1"/>
    <property type="molecule type" value="Genomic_DNA"/>
</dbReference>
<dbReference type="AlphaFoldDB" id="A0A1I3KRX5"/>
<proteinExistence type="predicted"/>
<dbReference type="STRING" id="1144750.SAMN05443431_10296"/>
<protein>
    <recommendedName>
        <fullName evidence="3">DUF3037 domain-containing protein</fullName>
    </recommendedName>
</protein>